<comment type="caution">
    <text evidence="1">The sequence shown here is derived from an EMBL/GenBank/DDBJ whole genome shotgun (WGS) entry which is preliminary data.</text>
</comment>
<evidence type="ECO:0008006" key="3">
    <source>
        <dbReference type="Google" id="ProtNLM"/>
    </source>
</evidence>
<keyword evidence="2" id="KW-1185">Reference proteome</keyword>
<dbReference type="EMBL" id="FCNZ02000004">
    <property type="protein sequence ID" value="SAL23721.1"/>
    <property type="molecule type" value="Genomic_DNA"/>
</dbReference>
<protein>
    <recommendedName>
        <fullName evidence="3">FG-GAP repeat protein</fullName>
    </recommendedName>
</protein>
<name>A0A158FVS6_9BURK</name>
<dbReference type="AlphaFoldDB" id="A0A158FVS6"/>
<proteinExistence type="predicted"/>
<dbReference type="Proteomes" id="UP000054717">
    <property type="component" value="Unassembled WGS sequence"/>
</dbReference>
<gene>
    <name evidence="1" type="ORF">AWB66_01279</name>
</gene>
<accession>A0A158FVS6</accession>
<reference evidence="1" key="1">
    <citation type="submission" date="2016-01" db="EMBL/GenBank/DDBJ databases">
        <authorList>
            <person name="Peeters Charlotte."/>
        </authorList>
    </citation>
    <scope>NUCLEOTIDE SEQUENCE</scope>
    <source>
        <strain evidence="1">LMG 22936</strain>
    </source>
</reference>
<organism evidence="1 2">
    <name type="scientific">Caballeronia telluris</name>
    <dbReference type="NCBI Taxonomy" id="326475"/>
    <lineage>
        <taxon>Bacteria</taxon>
        <taxon>Pseudomonadati</taxon>
        <taxon>Pseudomonadota</taxon>
        <taxon>Betaproteobacteria</taxon>
        <taxon>Burkholderiales</taxon>
        <taxon>Burkholderiaceae</taxon>
        <taxon>Caballeronia</taxon>
    </lineage>
</organism>
<dbReference type="STRING" id="326475.AWB66_01279"/>
<sequence>MNDPAQVKDGSIFFTDGYVVSKEVVLVAAKLNAIADQYFSRLYCLTHGRWLRADVKDSVHSATFDSDAGQGLWLGLDGSVIETLPSSGRSDFKIPDTRRYGNLNRVKCISGDFYICGYGGQVYKRKDNAWNHHDVGLLIPKPDAMSVDLLDIDGNGPDDLYAVGTGGAMWHFDGAQWRALSSPTNVHLTGVRCVSSTEVYICGFRGVLMKGNQDGWNVLSPGSILSNFYDVEFFREELYVSAMKGIWTLKGASLEPMEVLPDNEPKLTFHRLHSNGEVLWSFGTDHLAYFDGTDWHYVRHPDNLE</sequence>
<dbReference type="RefSeq" id="WP_087629443.1">
    <property type="nucleotide sequence ID" value="NZ_FCNZ02000004.1"/>
</dbReference>
<evidence type="ECO:0000313" key="1">
    <source>
        <dbReference type="EMBL" id="SAL23721.1"/>
    </source>
</evidence>
<evidence type="ECO:0000313" key="2">
    <source>
        <dbReference type="Proteomes" id="UP000054717"/>
    </source>
</evidence>